<organism evidence="2 3">
    <name type="scientific">Eucalyptus globulus</name>
    <name type="common">Tasmanian blue gum</name>
    <dbReference type="NCBI Taxonomy" id="34317"/>
    <lineage>
        <taxon>Eukaryota</taxon>
        <taxon>Viridiplantae</taxon>
        <taxon>Streptophyta</taxon>
        <taxon>Embryophyta</taxon>
        <taxon>Tracheophyta</taxon>
        <taxon>Spermatophyta</taxon>
        <taxon>Magnoliopsida</taxon>
        <taxon>eudicotyledons</taxon>
        <taxon>Gunneridae</taxon>
        <taxon>Pentapetalae</taxon>
        <taxon>rosids</taxon>
        <taxon>malvids</taxon>
        <taxon>Myrtales</taxon>
        <taxon>Myrtaceae</taxon>
        <taxon>Myrtoideae</taxon>
        <taxon>Eucalypteae</taxon>
        <taxon>Eucalyptus</taxon>
    </lineage>
</organism>
<evidence type="ECO:0000313" key="3">
    <source>
        <dbReference type="Proteomes" id="UP001634007"/>
    </source>
</evidence>
<dbReference type="PANTHER" id="PTHR35165:SF1">
    <property type="entry name" value="OS04G0577375 PROTEIN"/>
    <property type="match status" value="1"/>
</dbReference>
<dbReference type="AlphaFoldDB" id="A0ABD3KNY3"/>
<dbReference type="Pfam" id="PF16594">
    <property type="entry name" value="ATP-synt_Z"/>
    <property type="match status" value="1"/>
</dbReference>
<protein>
    <submittedName>
        <fullName evidence="2">Uncharacterized protein</fullName>
    </submittedName>
</protein>
<proteinExistence type="predicted"/>
<dbReference type="PANTHER" id="PTHR35165">
    <property type="entry name" value="OS08G0113900 PROTEIN"/>
    <property type="match status" value="1"/>
</dbReference>
<name>A0ABD3KNY3_EUCGL</name>
<keyword evidence="1" id="KW-0812">Transmembrane</keyword>
<reference evidence="2 3" key="1">
    <citation type="submission" date="2024-11" db="EMBL/GenBank/DDBJ databases">
        <title>Chromosome-level genome assembly of Eucalyptus globulus Labill. provides insights into its genome evolution.</title>
        <authorList>
            <person name="Li X."/>
        </authorList>
    </citation>
    <scope>NUCLEOTIDE SEQUENCE [LARGE SCALE GENOMIC DNA]</scope>
    <source>
        <strain evidence="2">CL2024</strain>
        <tissue evidence="2">Fresh tender leaves</tissue>
    </source>
</reference>
<feature type="transmembrane region" description="Helical" evidence="1">
    <location>
        <begin position="20"/>
        <end position="42"/>
    </location>
</feature>
<sequence length="114" mass="12174">MGSSNETVGQEEAGKKGRRWIGCGCGWAFAVSMTGGLMLGWWEHQYHPGNRQLWMVPVGLILFLTPLFAWLSLVISDLCSSSSPKDHHPSLVPTPHASIEVAVAGGGSTPACAR</sequence>
<dbReference type="EMBL" id="JBJKBG010000005">
    <property type="protein sequence ID" value="KAL3737505.1"/>
    <property type="molecule type" value="Genomic_DNA"/>
</dbReference>
<keyword evidence="1" id="KW-0472">Membrane</keyword>
<evidence type="ECO:0000256" key="1">
    <source>
        <dbReference type="SAM" id="Phobius"/>
    </source>
</evidence>
<keyword evidence="1" id="KW-1133">Transmembrane helix</keyword>
<feature type="transmembrane region" description="Helical" evidence="1">
    <location>
        <begin position="54"/>
        <end position="75"/>
    </location>
</feature>
<gene>
    <name evidence="2" type="ORF">ACJRO7_019103</name>
</gene>
<evidence type="ECO:0000313" key="2">
    <source>
        <dbReference type="EMBL" id="KAL3737505.1"/>
    </source>
</evidence>
<accession>A0ABD3KNY3</accession>
<dbReference type="Proteomes" id="UP001634007">
    <property type="component" value="Unassembled WGS sequence"/>
</dbReference>
<dbReference type="InterPro" id="IPR032238">
    <property type="entry name" value="ATP-synth_Z"/>
</dbReference>
<keyword evidence="3" id="KW-1185">Reference proteome</keyword>
<comment type="caution">
    <text evidence="2">The sequence shown here is derived from an EMBL/GenBank/DDBJ whole genome shotgun (WGS) entry which is preliminary data.</text>
</comment>